<gene>
    <name evidence="1" type="ORF">CNECB9_660020</name>
</gene>
<proteinExistence type="predicted"/>
<dbReference type="AlphaFoldDB" id="A0A1K0IRT2"/>
<sequence length="108" mass="12003">MRIALTDAPWDRMSATPIRTSILTLILQTSRGMDRRCGPVHRHGVSNCLSNAFTLAQSAKVRFNSGLNAVKNVMNALHRHVSVALFEKVTNKDNVSFLTCKHNVAFQP</sequence>
<reference evidence="1" key="1">
    <citation type="submission" date="2016-09" db="EMBL/GenBank/DDBJ databases">
        <authorList>
            <person name="Capua I."/>
            <person name="De Benedictis P."/>
            <person name="Joannis T."/>
            <person name="Lombin L.H."/>
            <person name="Cattoli G."/>
        </authorList>
    </citation>
    <scope>NUCLEOTIDE SEQUENCE</scope>
    <source>
        <strain evidence="1">B9</strain>
    </source>
</reference>
<name>A0A1K0IRT2_CUPNE</name>
<accession>A0A1K0IRT2</accession>
<evidence type="ECO:0000313" key="1">
    <source>
        <dbReference type="EMBL" id="SCV00020.1"/>
    </source>
</evidence>
<dbReference type="EMBL" id="FMSH01000514">
    <property type="protein sequence ID" value="SCV00020.1"/>
    <property type="molecule type" value="Genomic_DNA"/>
</dbReference>
<organism evidence="1">
    <name type="scientific">Cupriavidus necator</name>
    <name type="common">Alcaligenes eutrophus</name>
    <name type="synonym">Ralstonia eutropha</name>
    <dbReference type="NCBI Taxonomy" id="106590"/>
    <lineage>
        <taxon>Bacteria</taxon>
        <taxon>Pseudomonadati</taxon>
        <taxon>Pseudomonadota</taxon>
        <taxon>Betaproteobacteria</taxon>
        <taxon>Burkholderiales</taxon>
        <taxon>Burkholderiaceae</taxon>
        <taxon>Cupriavidus</taxon>
    </lineage>
</organism>
<protein>
    <submittedName>
        <fullName evidence="1">Uncharacterized protein</fullName>
    </submittedName>
</protein>